<evidence type="ECO:0000256" key="3">
    <source>
        <dbReference type="ARBA" id="ARBA00010600"/>
    </source>
</evidence>
<evidence type="ECO:0000256" key="11">
    <source>
        <dbReference type="ARBA" id="ARBA00023136"/>
    </source>
</evidence>
<dbReference type="GO" id="GO:0106073">
    <property type="term" value="F:dolichyl pyrophosphate Glc2Man9GlcNAc2 alpha-1,2-glucosyltransferase activity"/>
    <property type="evidence" value="ECO:0007669"/>
    <property type="project" value="UniProtKB-EC"/>
</dbReference>
<keyword evidence="15" id="KW-0732">Signal</keyword>
<evidence type="ECO:0000256" key="15">
    <source>
        <dbReference type="SAM" id="SignalP"/>
    </source>
</evidence>
<accession>A0A803MJ51</accession>
<feature type="chain" id="PRO_5030750328" description="Dol-P-Glc:Glc(2)Man(9)GlcNAc(2)-PP-Dol alpha-1,2-glucosyltransferase" evidence="15">
    <location>
        <begin position="24"/>
        <end position="589"/>
    </location>
</feature>
<comment type="subcellular location">
    <subcellularLocation>
        <location evidence="1">Endoplasmic reticulum membrane</location>
        <topology evidence="1">Multi-pass membrane protein</topology>
    </subcellularLocation>
</comment>
<reference evidence="16" key="1">
    <citation type="journal article" date="2017" name="Nature">
        <title>The genome of Chenopodium quinoa.</title>
        <authorList>
            <person name="Jarvis D.E."/>
            <person name="Ho Y.S."/>
            <person name="Lightfoot D.J."/>
            <person name="Schmoeckel S.M."/>
            <person name="Li B."/>
            <person name="Borm T.J.A."/>
            <person name="Ohyanagi H."/>
            <person name="Mineta K."/>
            <person name="Michell C.T."/>
            <person name="Saber N."/>
            <person name="Kharbatia N.M."/>
            <person name="Rupper R.R."/>
            <person name="Sharp A.R."/>
            <person name="Dally N."/>
            <person name="Boughton B.A."/>
            <person name="Woo Y.H."/>
            <person name="Gao G."/>
            <person name="Schijlen E.G.W.M."/>
            <person name="Guo X."/>
            <person name="Momin A.A."/>
            <person name="Negrao S."/>
            <person name="Al-Babili S."/>
            <person name="Gehring C."/>
            <person name="Roessner U."/>
            <person name="Jung C."/>
            <person name="Murphy K."/>
            <person name="Arold S.T."/>
            <person name="Gojobori T."/>
            <person name="van der Linden C.G."/>
            <person name="van Loo E.N."/>
            <person name="Jellen E.N."/>
            <person name="Maughan P.J."/>
            <person name="Tester M."/>
        </authorList>
    </citation>
    <scope>NUCLEOTIDE SEQUENCE [LARGE SCALE GENOMIC DNA]</scope>
    <source>
        <strain evidence="16">cv. PI 614886</strain>
    </source>
</reference>
<feature type="signal peptide" evidence="15">
    <location>
        <begin position="1"/>
        <end position="23"/>
    </location>
</feature>
<reference evidence="16" key="2">
    <citation type="submission" date="2021-03" db="UniProtKB">
        <authorList>
            <consortium name="EnsemblPlants"/>
        </authorList>
    </citation>
    <scope>IDENTIFICATION</scope>
</reference>
<comment type="function">
    <text evidence="12">Dol-P-Glc:Glc(2)Man(9)GlcNAc(2)-PP-Dol alpha-1,2-glucosyltransferase that operates in the biosynthetic pathway of dolichol-linked oligosaccharides, the glycan precursors employed in protein asparagine (N)-glycosylation. The assembly of dolichol-linked oligosaccharides begins on the cytosolic side of the endoplasmic reticulum membrane and finishes in its lumen. The sequential addition of sugars to dolichol pyrophosphate produces dolichol-linked oligosaccharides containing fourteen sugars, including two GlcNAcs, nine mannoses and three glucoses. Once assembled, the oligosaccharide is transferred from the lipid to nascent proteins by oligosaccharyltransferases. In the lumen of the endoplasmic reticulum, adds the third and last glucose residue from dolichyl phosphate glucose (Dol-P-Glc) onto the lipid-linked oligosaccharide intermediate Glc(2)Man(9)GlcNAc(2)-PP-Dol to produce Glc(3)Man(9)GlcNAc(2)-PP-Dol.</text>
</comment>
<protein>
    <recommendedName>
        <fullName evidence="5">Dol-P-Glc:Glc(2)Man(9)GlcNAc(2)-PP-Dol alpha-1,2-glucosyltransferase</fullName>
        <ecNumber evidence="4">2.4.1.256</ecNumber>
    </recommendedName>
</protein>
<evidence type="ECO:0000313" key="16">
    <source>
        <dbReference type="EnsemblPlants" id="AUR62030297-RA:cds"/>
    </source>
</evidence>
<evidence type="ECO:0000256" key="10">
    <source>
        <dbReference type="ARBA" id="ARBA00022989"/>
    </source>
</evidence>
<evidence type="ECO:0000256" key="9">
    <source>
        <dbReference type="ARBA" id="ARBA00022824"/>
    </source>
</evidence>
<keyword evidence="17" id="KW-1185">Reference proteome</keyword>
<keyword evidence="11 14" id="KW-0472">Membrane</keyword>
<evidence type="ECO:0000256" key="8">
    <source>
        <dbReference type="ARBA" id="ARBA00022692"/>
    </source>
</evidence>
<organism evidence="16 17">
    <name type="scientific">Chenopodium quinoa</name>
    <name type="common">Quinoa</name>
    <dbReference type="NCBI Taxonomy" id="63459"/>
    <lineage>
        <taxon>Eukaryota</taxon>
        <taxon>Viridiplantae</taxon>
        <taxon>Streptophyta</taxon>
        <taxon>Embryophyta</taxon>
        <taxon>Tracheophyta</taxon>
        <taxon>Spermatophyta</taxon>
        <taxon>Magnoliopsida</taxon>
        <taxon>eudicotyledons</taxon>
        <taxon>Gunneridae</taxon>
        <taxon>Pentapetalae</taxon>
        <taxon>Caryophyllales</taxon>
        <taxon>Chenopodiaceae</taxon>
        <taxon>Chenopodioideae</taxon>
        <taxon>Atripliceae</taxon>
        <taxon>Chenopodium</taxon>
    </lineage>
</organism>
<keyword evidence="6" id="KW-0328">Glycosyltransferase</keyword>
<evidence type="ECO:0000256" key="14">
    <source>
        <dbReference type="SAM" id="Phobius"/>
    </source>
</evidence>
<feature type="transmembrane region" description="Helical" evidence="14">
    <location>
        <begin position="59"/>
        <end position="79"/>
    </location>
</feature>
<evidence type="ECO:0000256" key="7">
    <source>
        <dbReference type="ARBA" id="ARBA00022679"/>
    </source>
</evidence>
<name>A0A803MJ51_CHEQI</name>
<feature type="transmembrane region" description="Helical" evidence="14">
    <location>
        <begin position="371"/>
        <end position="396"/>
    </location>
</feature>
<feature type="transmembrane region" description="Helical" evidence="14">
    <location>
        <begin position="167"/>
        <end position="196"/>
    </location>
</feature>
<evidence type="ECO:0000256" key="5">
    <source>
        <dbReference type="ARBA" id="ARBA00018512"/>
    </source>
</evidence>
<dbReference type="GO" id="GO:0005789">
    <property type="term" value="C:endoplasmic reticulum membrane"/>
    <property type="evidence" value="ECO:0007669"/>
    <property type="project" value="UniProtKB-SubCell"/>
</dbReference>
<keyword evidence="7" id="KW-0808">Transferase</keyword>
<dbReference type="InterPro" id="IPR016900">
    <property type="entry name" value="Alg10"/>
</dbReference>
<dbReference type="Proteomes" id="UP000596660">
    <property type="component" value="Unplaced"/>
</dbReference>
<dbReference type="Gramene" id="AUR62030297-RA">
    <property type="protein sequence ID" value="AUR62030297-RA:cds"/>
    <property type="gene ID" value="AUR62030297"/>
</dbReference>
<dbReference type="EC" id="2.4.1.256" evidence="4"/>
<evidence type="ECO:0000256" key="12">
    <source>
        <dbReference type="ARBA" id="ARBA00044727"/>
    </source>
</evidence>
<sequence length="589" mass="67099">MGKLVVGLIVSLWVIPISILVNSIVPDAYMDEIFHIPQVQQYCKGNFKSWDPMITTPPGLYYLSLAHIASLFPGMLLLQRISSFTDLCSTAILRSVNGALAVICSILIYEIIAQLRPALDRRKATVYTIVLSLYPLHWFFTYLYYTDVASLVVFLAMYLASLKKNYVLSALLGALAVCIRQTNIIWMLFVACGGVIDMLLANRLSVDIQKSNLSISEKDQITPTDGFVAKPGIRRRKMKSTLHVPRLSATGDDESAFLQSHLSGDLCIFLIFQFLRNAQKDKYTRILLISGEIIIWWACGYSMDCMDDCGGLLDEIQYILVQAWHSKWELVVSFSPFLFVLVAFVAFVYWNGSVVLGAKEAHAVSPHFSQILYFAMVSALFSAPFHFTLGHASVLLRSFWKLRPLSFFLGFVIFAAGLLSVHFFSIAHPYLLADNRHYPFYIWRKVSNIHQPYSLNLAFLISYLMTSRPQDSVSKPAEGYVQQAHLSYPSKQLTELCFAFLSTGKSRSRIWVLAYFLACAAVLVPTPLIEFRYYTIPFFIFMLNCGIDDINKWLLMAILYVVINSFTMYMFLFRSFQWSHESGVQRFIW</sequence>
<feature type="transmembrane region" description="Helical" evidence="14">
    <location>
        <begin position="553"/>
        <end position="572"/>
    </location>
</feature>
<dbReference type="EnsemblPlants" id="AUR62030297-RA">
    <property type="protein sequence ID" value="AUR62030297-RA:cds"/>
    <property type="gene ID" value="AUR62030297"/>
</dbReference>
<evidence type="ECO:0000256" key="1">
    <source>
        <dbReference type="ARBA" id="ARBA00004477"/>
    </source>
</evidence>
<dbReference type="PIRSF" id="PIRSF028810">
    <property type="entry name" value="Alpha1_2_glucosyltferase_Alg10"/>
    <property type="match status" value="1"/>
</dbReference>
<dbReference type="PANTHER" id="PTHR12989:SF10">
    <property type="entry name" value="DOL-P-GLC:GLC(2)MAN(9)GLCNAC(2)-PP-DOL ALPHA-1,2-GLUCOSYLTRANSFERASE-RELATED"/>
    <property type="match status" value="1"/>
</dbReference>
<evidence type="ECO:0000313" key="17">
    <source>
        <dbReference type="Proteomes" id="UP000596660"/>
    </source>
</evidence>
<evidence type="ECO:0000256" key="6">
    <source>
        <dbReference type="ARBA" id="ARBA00022676"/>
    </source>
</evidence>
<dbReference type="AlphaFoldDB" id="A0A803MJ51"/>
<dbReference type="OMA" id="HEMLEFR"/>
<dbReference type="GO" id="GO:0006488">
    <property type="term" value="P:dolichol-linked oligosaccharide biosynthetic process"/>
    <property type="evidence" value="ECO:0007669"/>
    <property type="project" value="InterPro"/>
</dbReference>
<keyword evidence="9" id="KW-0256">Endoplasmic reticulum</keyword>
<feature type="transmembrane region" description="Helical" evidence="14">
    <location>
        <begin position="510"/>
        <end position="533"/>
    </location>
</feature>
<feature type="transmembrane region" description="Helical" evidence="14">
    <location>
        <begin position="91"/>
        <end position="112"/>
    </location>
</feature>
<keyword evidence="10 14" id="KW-1133">Transmembrane helix</keyword>
<feature type="transmembrane region" description="Helical" evidence="14">
    <location>
        <begin position="330"/>
        <end position="351"/>
    </location>
</feature>
<dbReference type="Pfam" id="PF04922">
    <property type="entry name" value="DIE2_ALG10"/>
    <property type="match status" value="1"/>
</dbReference>
<comment type="similarity">
    <text evidence="3">Belongs to the ALG10 glucosyltransferase family.</text>
</comment>
<proteinExistence type="inferred from homology"/>
<comment type="pathway">
    <text evidence="2">Protein modification; protein glycosylation.</text>
</comment>
<evidence type="ECO:0000256" key="4">
    <source>
        <dbReference type="ARBA" id="ARBA00011967"/>
    </source>
</evidence>
<evidence type="ECO:0000256" key="13">
    <source>
        <dbReference type="ARBA" id="ARBA00048064"/>
    </source>
</evidence>
<keyword evidence="8 14" id="KW-0812">Transmembrane</keyword>
<dbReference type="PANTHER" id="PTHR12989">
    <property type="entry name" value="ALPHA-1,2-GLUCOSYLTRANSFERASE ALG10"/>
    <property type="match status" value="1"/>
</dbReference>
<evidence type="ECO:0000256" key="2">
    <source>
        <dbReference type="ARBA" id="ARBA00004922"/>
    </source>
</evidence>
<feature type="transmembrane region" description="Helical" evidence="14">
    <location>
        <begin position="142"/>
        <end position="160"/>
    </location>
</feature>
<comment type="catalytic activity">
    <reaction evidence="13">
        <text>an alpha-D-Glc-(1-&gt;3)-alpha-D-Glc-(1-&gt;3)-alpha-D-Man-(1-&gt;2)-alpha-D-Man-(1-&gt;2)-alpha-D-Man-(1-&gt;3)-[alpha-D-Man-(1-&gt;2)-alpha-D-Man-(1-&gt;3)-[alpha-D-Man-(1-&gt;2)-alpha-D-Man-(1-&gt;6)]-alpha-D-Man-(1-&gt;6)]-beta-D-Man-(1-&gt;4)-beta-D-GlcNAc-(1-&gt;4)-alpha-D-GlcNAc-diphospho-di-trans,poly-cis-dolichol + a di-trans,poly-cis-dolichyl beta-D-glucosyl phosphate = a alpha-D-Glc-(1-&gt;2)-alpha-D-Glc-(1-&gt;3)-alpha-D-Glc-(1-&gt;3)-alpha-D-Man-(1-&gt;2)-alpha-D-Man-(1-&gt;2)-alpha-D-Man-(1-&gt;3)-[alpha-D-Man-(1-&gt;2)-alpha-D-Man-(1-&gt;3)-[alpha-D-Man-(1-&gt;2)-alpha-D-Man-(1-&gt;6)]-alpha-D-Man-(1-&gt;6)]-beta-D-Man-(1-&gt;4)-beta-D-GlcNAc-(1-&gt;4)-alpha-D-GlcNAc-diphospho-di-trans,poly-cis-dolichol + a di-trans,poly-cis-dolichyl phosphate + H(+)</text>
        <dbReference type="Rhea" id="RHEA:29543"/>
        <dbReference type="Rhea" id="RHEA-COMP:19498"/>
        <dbReference type="Rhea" id="RHEA-COMP:19502"/>
        <dbReference type="Rhea" id="RHEA-COMP:19512"/>
        <dbReference type="Rhea" id="RHEA-COMP:19522"/>
        <dbReference type="ChEBI" id="CHEBI:15378"/>
        <dbReference type="ChEBI" id="CHEBI:57525"/>
        <dbReference type="ChEBI" id="CHEBI:57683"/>
        <dbReference type="ChEBI" id="CHEBI:132522"/>
        <dbReference type="ChEBI" id="CHEBI:132523"/>
        <dbReference type="EC" id="2.4.1.256"/>
    </reaction>
    <physiologicalReaction direction="left-to-right" evidence="13">
        <dbReference type="Rhea" id="RHEA:29544"/>
    </physiologicalReaction>
</comment>
<feature type="transmembrane region" description="Helical" evidence="14">
    <location>
        <begin position="408"/>
        <end position="430"/>
    </location>
</feature>